<reference evidence="1" key="2">
    <citation type="journal article" date="2015" name="Fish Shellfish Immunol.">
        <title>Early steps in the European eel (Anguilla anguilla)-Vibrio vulnificus interaction in the gills: Role of the RtxA13 toxin.</title>
        <authorList>
            <person name="Callol A."/>
            <person name="Pajuelo D."/>
            <person name="Ebbesson L."/>
            <person name="Teles M."/>
            <person name="MacKenzie S."/>
            <person name="Amaro C."/>
        </authorList>
    </citation>
    <scope>NUCLEOTIDE SEQUENCE</scope>
</reference>
<name>A0A0E9Q6T0_ANGAN</name>
<dbReference type="AlphaFoldDB" id="A0A0E9Q6T0"/>
<accession>A0A0E9Q6T0</accession>
<sequence>MAVCGKMTNDKRALQTLPVISCQVSSRIRKAHGEGVSRPFTLSR</sequence>
<evidence type="ECO:0000313" key="1">
    <source>
        <dbReference type="EMBL" id="JAH12449.1"/>
    </source>
</evidence>
<reference evidence="1" key="1">
    <citation type="submission" date="2014-11" db="EMBL/GenBank/DDBJ databases">
        <authorList>
            <person name="Amaro Gonzalez C."/>
        </authorList>
    </citation>
    <scope>NUCLEOTIDE SEQUENCE</scope>
</reference>
<proteinExistence type="predicted"/>
<dbReference type="EMBL" id="GBXM01096128">
    <property type="protein sequence ID" value="JAH12449.1"/>
    <property type="molecule type" value="Transcribed_RNA"/>
</dbReference>
<protein>
    <submittedName>
        <fullName evidence="1">Uncharacterized protein</fullName>
    </submittedName>
</protein>
<organism evidence="1">
    <name type="scientific">Anguilla anguilla</name>
    <name type="common">European freshwater eel</name>
    <name type="synonym">Muraena anguilla</name>
    <dbReference type="NCBI Taxonomy" id="7936"/>
    <lineage>
        <taxon>Eukaryota</taxon>
        <taxon>Metazoa</taxon>
        <taxon>Chordata</taxon>
        <taxon>Craniata</taxon>
        <taxon>Vertebrata</taxon>
        <taxon>Euteleostomi</taxon>
        <taxon>Actinopterygii</taxon>
        <taxon>Neopterygii</taxon>
        <taxon>Teleostei</taxon>
        <taxon>Anguilliformes</taxon>
        <taxon>Anguillidae</taxon>
        <taxon>Anguilla</taxon>
    </lineage>
</organism>